<accession>A0A0L8HK16</accession>
<organism evidence="2">
    <name type="scientific">Octopus bimaculoides</name>
    <name type="common">California two-spotted octopus</name>
    <dbReference type="NCBI Taxonomy" id="37653"/>
    <lineage>
        <taxon>Eukaryota</taxon>
        <taxon>Metazoa</taxon>
        <taxon>Spiralia</taxon>
        <taxon>Lophotrochozoa</taxon>
        <taxon>Mollusca</taxon>
        <taxon>Cephalopoda</taxon>
        <taxon>Coleoidea</taxon>
        <taxon>Octopodiformes</taxon>
        <taxon>Octopoda</taxon>
        <taxon>Incirrata</taxon>
        <taxon>Octopodidae</taxon>
        <taxon>Octopus</taxon>
    </lineage>
</organism>
<sequence length="104" mass="11572">MDAENNKMPFDGWWLPPNVTTKVNVETIEFSCAIGGFLLLSILVLFCKCYMFHRRKKQSSSPPPEPSHDTNSVPIVVPSISIAIISKPTLETVENGEEYYLAAA</sequence>
<dbReference type="EMBL" id="KQ417942">
    <property type="protein sequence ID" value="KOF89593.1"/>
    <property type="molecule type" value="Genomic_DNA"/>
</dbReference>
<dbReference type="EMBL" id="KQ417942">
    <property type="protein sequence ID" value="KOF89591.1"/>
    <property type="molecule type" value="Genomic_DNA"/>
</dbReference>
<protein>
    <submittedName>
        <fullName evidence="2">Uncharacterized protein</fullName>
    </submittedName>
</protein>
<evidence type="ECO:0000256" key="1">
    <source>
        <dbReference type="SAM" id="Phobius"/>
    </source>
</evidence>
<gene>
    <name evidence="2" type="ORF">OCBIM_22012805mg</name>
</gene>
<feature type="transmembrane region" description="Helical" evidence="1">
    <location>
        <begin position="28"/>
        <end position="47"/>
    </location>
</feature>
<evidence type="ECO:0000313" key="2">
    <source>
        <dbReference type="EMBL" id="KOF89593.1"/>
    </source>
</evidence>
<keyword evidence="1" id="KW-1133">Transmembrane helix</keyword>
<keyword evidence="1" id="KW-0472">Membrane</keyword>
<reference evidence="2" key="1">
    <citation type="submission" date="2015-07" db="EMBL/GenBank/DDBJ databases">
        <title>MeaNS - Measles Nucleotide Surveillance Program.</title>
        <authorList>
            <person name="Tran T."/>
            <person name="Druce J."/>
        </authorList>
    </citation>
    <scope>NUCLEOTIDE SEQUENCE</scope>
    <source>
        <strain evidence="2">UCB-OBI-ISO-001</strain>
        <tissue evidence="2">Gonad</tissue>
    </source>
</reference>
<keyword evidence="1" id="KW-0812">Transmembrane</keyword>
<dbReference type="AlphaFoldDB" id="A0A0L8HK16"/>
<name>A0A0L8HK16_OCTBM</name>
<proteinExistence type="predicted"/>
<dbReference type="EMBL" id="KQ417942">
    <property type="protein sequence ID" value="KOF89592.1"/>
    <property type="molecule type" value="Genomic_DNA"/>
</dbReference>